<proteinExistence type="predicted"/>
<sequence length="111" mass="12702">MVEWAAAPSGVGRGRRRRRRLYRVIRFRGVRGGETLREREAHVVRTSSAPSNWRSQSFLHSFMPCPPLCHASLPTEMSALVRPRTHTPPCPLASKWRFSFLLFSSSRLGLK</sequence>
<evidence type="ECO:0000313" key="1">
    <source>
        <dbReference type="EMBL" id="GIX69551.1"/>
    </source>
</evidence>
<dbReference type="Proteomes" id="UP001054945">
    <property type="component" value="Unassembled WGS sequence"/>
</dbReference>
<protein>
    <submittedName>
        <fullName evidence="1">Uncharacterized protein</fullName>
    </submittedName>
</protein>
<dbReference type="EMBL" id="BPLR01019596">
    <property type="protein sequence ID" value="GIX69551.1"/>
    <property type="molecule type" value="Genomic_DNA"/>
</dbReference>
<gene>
    <name evidence="1" type="ORF">CEXT_182391</name>
</gene>
<dbReference type="AlphaFoldDB" id="A0AAV4MDR3"/>
<keyword evidence="2" id="KW-1185">Reference proteome</keyword>
<evidence type="ECO:0000313" key="2">
    <source>
        <dbReference type="Proteomes" id="UP001054945"/>
    </source>
</evidence>
<comment type="caution">
    <text evidence="1">The sequence shown here is derived from an EMBL/GenBank/DDBJ whole genome shotgun (WGS) entry which is preliminary data.</text>
</comment>
<name>A0AAV4MDR3_CAEEX</name>
<organism evidence="1 2">
    <name type="scientific">Caerostris extrusa</name>
    <name type="common">Bark spider</name>
    <name type="synonym">Caerostris bankana</name>
    <dbReference type="NCBI Taxonomy" id="172846"/>
    <lineage>
        <taxon>Eukaryota</taxon>
        <taxon>Metazoa</taxon>
        <taxon>Ecdysozoa</taxon>
        <taxon>Arthropoda</taxon>
        <taxon>Chelicerata</taxon>
        <taxon>Arachnida</taxon>
        <taxon>Araneae</taxon>
        <taxon>Araneomorphae</taxon>
        <taxon>Entelegynae</taxon>
        <taxon>Araneoidea</taxon>
        <taxon>Araneidae</taxon>
        <taxon>Caerostris</taxon>
    </lineage>
</organism>
<accession>A0AAV4MDR3</accession>
<reference evidence="1 2" key="1">
    <citation type="submission" date="2021-06" db="EMBL/GenBank/DDBJ databases">
        <title>Caerostris extrusa draft genome.</title>
        <authorList>
            <person name="Kono N."/>
            <person name="Arakawa K."/>
        </authorList>
    </citation>
    <scope>NUCLEOTIDE SEQUENCE [LARGE SCALE GENOMIC DNA]</scope>
</reference>